<dbReference type="InterPro" id="IPR014782">
    <property type="entry name" value="Peptidase_M1_dom"/>
</dbReference>
<dbReference type="RefSeq" id="WP_137247668.1">
    <property type="nucleotide sequence ID" value="NZ_SZQA01000012.1"/>
</dbReference>
<dbReference type="Gene3D" id="1.10.390.10">
    <property type="entry name" value="Neutral Protease Domain 2"/>
    <property type="match status" value="1"/>
</dbReference>
<dbReference type="SUPFAM" id="SSF63737">
    <property type="entry name" value="Leukotriene A4 hydrolase N-terminal domain"/>
    <property type="match status" value="1"/>
</dbReference>
<gene>
    <name evidence="16" type="ORF">FDA94_15000</name>
</gene>
<dbReference type="PANTHER" id="PTHR11533">
    <property type="entry name" value="PROTEASE M1 ZINC METALLOPROTEASE"/>
    <property type="match status" value="1"/>
</dbReference>
<protein>
    <recommendedName>
        <fullName evidence="5">Aminopeptidase N</fullName>
        <ecNumber evidence="4">3.4.11.2</ecNumber>
    </recommendedName>
    <alternativeName>
        <fullName evidence="11">Alanine aminopeptidase</fullName>
    </alternativeName>
    <alternativeName>
        <fullName evidence="12">Lysyl aminopeptidase</fullName>
    </alternativeName>
</protein>
<accession>A0A4U3MI78</accession>
<evidence type="ECO:0000259" key="14">
    <source>
        <dbReference type="Pfam" id="PF01433"/>
    </source>
</evidence>
<comment type="caution">
    <text evidence="16">The sequence shown here is derived from an EMBL/GenBank/DDBJ whole genome shotgun (WGS) entry which is preliminary data.</text>
</comment>
<keyword evidence="10" id="KW-0482">Metalloprotease</keyword>
<dbReference type="EC" id="3.4.11.2" evidence="4"/>
<dbReference type="GO" id="GO:0008270">
    <property type="term" value="F:zinc ion binding"/>
    <property type="evidence" value="ECO:0007669"/>
    <property type="project" value="InterPro"/>
</dbReference>
<keyword evidence="17" id="KW-1185">Reference proteome</keyword>
<keyword evidence="9" id="KW-0862">Zinc</keyword>
<evidence type="ECO:0000256" key="1">
    <source>
        <dbReference type="ARBA" id="ARBA00000098"/>
    </source>
</evidence>
<evidence type="ECO:0000256" key="5">
    <source>
        <dbReference type="ARBA" id="ARBA00015611"/>
    </source>
</evidence>
<keyword evidence="8" id="KW-0378">Hydrolase</keyword>
<dbReference type="InterPro" id="IPR027268">
    <property type="entry name" value="Peptidase_M4/M1_CTD_sf"/>
</dbReference>
<evidence type="ECO:0000256" key="6">
    <source>
        <dbReference type="ARBA" id="ARBA00022670"/>
    </source>
</evidence>
<reference evidence="16 17" key="1">
    <citation type="submission" date="2019-04" db="EMBL/GenBank/DDBJ databases">
        <title>Herbidospora sp. NEAU-GS14.nov., a novel actinomycete isolated from soil.</title>
        <authorList>
            <person name="Han L."/>
        </authorList>
    </citation>
    <scope>NUCLEOTIDE SEQUENCE [LARGE SCALE GENOMIC DNA]</scope>
    <source>
        <strain evidence="16 17">NEAU-GS14</strain>
    </source>
</reference>
<evidence type="ECO:0000256" key="13">
    <source>
        <dbReference type="SAM" id="SignalP"/>
    </source>
</evidence>
<dbReference type="GO" id="GO:0008237">
    <property type="term" value="F:metallopeptidase activity"/>
    <property type="evidence" value="ECO:0007669"/>
    <property type="project" value="UniProtKB-KW"/>
</dbReference>
<comment type="cofactor">
    <cofactor evidence="2">
        <name>Zn(2+)</name>
        <dbReference type="ChEBI" id="CHEBI:29105"/>
    </cofactor>
</comment>
<sequence length="465" mass="50277">MRLTRALSGALIVVTLASCSPSGASDQQVARSGTAGAAGIGDADFPNDGNGGYDVGHYTLALAYDPATRQLAGTATIDAKATENLSSFNLDLHGFTVGSVTIGGQPAAFTRSGDEMTVTANLPKGATFRAAVTYQGEPQPVRDSPNLGTYGFVPTSDGSFVTSEPNGAKTWFPGNDHPADKATYEFRLTVPDGVTAIANGELAGEPTSKGGKTTFVWRETHPMVSYLATMTTGKFLVKTGDSEGGIPVYAAVDPRYQSQLNRLFEISGRITDYWTTVFGPYPFKSTGGIVDDFASGYALENQTKPIYGGFEPDEGIISHELAHQWFGDSVSISRWKDLWLNEGFATYAEWLWSEHQGQATAQQIFDRHYSNANDPMWNYPPGVAQKSDLFNNAVYYRGAMALHALRVTVGDDAFFTIIRRWAADHRYGNATTEQFTALAEEVSGQKLGELFGQWLFDKGRPNALP</sequence>
<evidence type="ECO:0000259" key="15">
    <source>
        <dbReference type="Pfam" id="PF17900"/>
    </source>
</evidence>
<feature type="domain" description="Peptidase M1 membrane alanine aminopeptidase" evidence="14">
    <location>
        <begin position="315"/>
        <end position="454"/>
    </location>
</feature>
<feature type="signal peptide" evidence="13">
    <location>
        <begin position="1"/>
        <end position="24"/>
    </location>
</feature>
<evidence type="ECO:0000256" key="11">
    <source>
        <dbReference type="ARBA" id="ARBA00029811"/>
    </source>
</evidence>
<evidence type="ECO:0000256" key="12">
    <source>
        <dbReference type="ARBA" id="ARBA00031533"/>
    </source>
</evidence>
<dbReference type="CDD" id="cd09603">
    <property type="entry name" value="M1_APN_like"/>
    <property type="match status" value="1"/>
</dbReference>
<dbReference type="GO" id="GO:0006508">
    <property type="term" value="P:proteolysis"/>
    <property type="evidence" value="ECO:0007669"/>
    <property type="project" value="UniProtKB-KW"/>
</dbReference>
<dbReference type="Gene3D" id="2.60.40.1730">
    <property type="entry name" value="tricorn interacting facor f3 domain"/>
    <property type="match status" value="1"/>
</dbReference>
<dbReference type="GO" id="GO:0016285">
    <property type="term" value="F:alanyl aminopeptidase activity"/>
    <property type="evidence" value="ECO:0007669"/>
    <property type="project" value="UniProtKB-EC"/>
</dbReference>
<dbReference type="Pfam" id="PF01433">
    <property type="entry name" value="Peptidase_M1"/>
    <property type="match status" value="1"/>
</dbReference>
<dbReference type="OrthoDB" id="100605at2"/>
<feature type="domain" description="Aminopeptidase N-like N-terminal" evidence="15">
    <location>
        <begin position="57"/>
        <end position="227"/>
    </location>
</feature>
<keyword evidence="6" id="KW-0645">Protease</keyword>
<name>A0A4U3MI78_9ACTN</name>
<dbReference type="AlphaFoldDB" id="A0A4U3MI78"/>
<proteinExistence type="inferred from homology"/>
<evidence type="ECO:0000256" key="7">
    <source>
        <dbReference type="ARBA" id="ARBA00022723"/>
    </source>
</evidence>
<keyword evidence="13" id="KW-0732">Signal</keyword>
<keyword evidence="7" id="KW-0479">Metal-binding</keyword>
<evidence type="ECO:0000256" key="4">
    <source>
        <dbReference type="ARBA" id="ARBA00012564"/>
    </source>
</evidence>
<dbReference type="Proteomes" id="UP000308705">
    <property type="component" value="Unassembled WGS sequence"/>
</dbReference>
<evidence type="ECO:0000313" key="16">
    <source>
        <dbReference type="EMBL" id="TKK88212.1"/>
    </source>
</evidence>
<dbReference type="SUPFAM" id="SSF55486">
    <property type="entry name" value="Metalloproteases ('zincins'), catalytic domain"/>
    <property type="match status" value="1"/>
</dbReference>
<organism evidence="16 17">
    <name type="scientific">Herbidospora galbida</name>
    <dbReference type="NCBI Taxonomy" id="2575442"/>
    <lineage>
        <taxon>Bacteria</taxon>
        <taxon>Bacillati</taxon>
        <taxon>Actinomycetota</taxon>
        <taxon>Actinomycetes</taxon>
        <taxon>Streptosporangiales</taxon>
        <taxon>Streptosporangiaceae</taxon>
        <taxon>Herbidospora</taxon>
    </lineage>
</organism>
<evidence type="ECO:0000256" key="3">
    <source>
        <dbReference type="ARBA" id="ARBA00010136"/>
    </source>
</evidence>
<dbReference type="InterPro" id="IPR042097">
    <property type="entry name" value="Aminopeptidase_N-like_N_sf"/>
</dbReference>
<dbReference type="InterPro" id="IPR050344">
    <property type="entry name" value="Peptidase_M1_aminopeptidases"/>
</dbReference>
<dbReference type="Pfam" id="PF17900">
    <property type="entry name" value="Peptidase_M1_N"/>
    <property type="match status" value="1"/>
</dbReference>
<evidence type="ECO:0000313" key="17">
    <source>
        <dbReference type="Proteomes" id="UP000308705"/>
    </source>
</evidence>
<evidence type="ECO:0000256" key="2">
    <source>
        <dbReference type="ARBA" id="ARBA00001947"/>
    </source>
</evidence>
<dbReference type="InterPro" id="IPR001930">
    <property type="entry name" value="Peptidase_M1"/>
</dbReference>
<dbReference type="InterPro" id="IPR045357">
    <property type="entry name" value="Aminopeptidase_N-like_N"/>
</dbReference>
<comment type="similarity">
    <text evidence="3">Belongs to the peptidase M1 family.</text>
</comment>
<feature type="chain" id="PRO_5021007655" description="Aminopeptidase N" evidence="13">
    <location>
        <begin position="25"/>
        <end position="465"/>
    </location>
</feature>
<dbReference type="PRINTS" id="PR00756">
    <property type="entry name" value="ALADIPTASE"/>
</dbReference>
<dbReference type="PANTHER" id="PTHR11533:SF297">
    <property type="entry name" value="AMINOPEPTIDASE N"/>
    <property type="match status" value="1"/>
</dbReference>
<evidence type="ECO:0000256" key="9">
    <source>
        <dbReference type="ARBA" id="ARBA00022833"/>
    </source>
</evidence>
<evidence type="ECO:0000256" key="10">
    <source>
        <dbReference type="ARBA" id="ARBA00023049"/>
    </source>
</evidence>
<dbReference type="PROSITE" id="PS51257">
    <property type="entry name" value="PROKAR_LIPOPROTEIN"/>
    <property type="match status" value="1"/>
</dbReference>
<comment type="catalytic activity">
    <reaction evidence="1">
        <text>Release of an N-terminal amino acid, Xaa-|-Yaa- from a peptide, amide or arylamide. Xaa is preferably Ala, but may be most amino acids including Pro (slow action). When a terminal hydrophobic residue is followed by a prolyl residue, the two may be released as an intact Xaa-Pro dipeptide.</text>
        <dbReference type="EC" id="3.4.11.2"/>
    </reaction>
</comment>
<evidence type="ECO:0000256" key="8">
    <source>
        <dbReference type="ARBA" id="ARBA00022801"/>
    </source>
</evidence>
<dbReference type="EMBL" id="SZQA01000012">
    <property type="protein sequence ID" value="TKK88212.1"/>
    <property type="molecule type" value="Genomic_DNA"/>
</dbReference>